<gene>
    <name evidence="4" type="ORF">DF182_04520</name>
</gene>
<proteinExistence type="predicted"/>
<evidence type="ECO:0000256" key="1">
    <source>
        <dbReference type="ARBA" id="ARBA00022679"/>
    </source>
</evidence>
<dbReference type="InterPro" id="IPR000182">
    <property type="entry name" value="GNAT_dom"/>
</dbReference>
<dbReference type="InterPro" id="IPR050680">
    <property type="entry name" value="YpeA/RimI_acetyltransf"/>
</dbReference>
<reference evidence="4 5" key="1">
    <citation type="submission" date="2018-05" db="EMBL/GenBank/DDBJ databases">
        <title>Chitinophaga sp. K3CV102501T nov., isolated from isolated from a monsoon evergreen broad-leaved forest soil.</title>
        <authorList>
            <person name="Lv Y."/>
        </authorList>
    </citation>
    <scope>NUCLEOTIDE SEQUENCE [LARGE SCALE GENOMIC DNA]</scope>
    <source>
        <strain evidence="4 5">GDMCC 1.1325</strain>
    </source>
</reference>
<dbReference type="Proteomes" id="UP000253410">
    <property type="component" value="Unassembled WGS sequence"/>
</dbReference>
<dbReference type="CDD" id="cd04301">
    <property type="entry name" value="NAT_SF"/>
    <property type="match status" value="1"/>
</dbReference>
<dbReference type="AlphaFoldDB" id="A0A365Y0U7"/>
<feature type="domain" description="N-acetyltransferase" evidence="3">
    <location>
        <begin position="7"/>
        <end position="144"/>
    </location>
</feature>
<sequence length="144" mass="16646">MRTVKIALTDEAILACRDVILTLRPHVDPEQLLTQIREMQQEGYRLLYLTADEDPARVVAFAGYRHKHTLHSGRFIYIDDLATLPEYRAKGYASLLLYHIREIAREEGFSAVTLDSGHGLWPAHRLYHEQGFYISAHHFTQKIS</sequence>
<comment type="caution">
    <text evidence="4">The sequence shown here is derived from an EMBL/GenBank/DDBJ whole genome shotgun (WGS) entry which is preliminary data.</text>
</comment>
<dbReference type="PANTHER" id="PTHR43420">
    <property type="entry name" value="ACETYLTRANSFERASE"/>
    <property type="match status" value="1"/>
</dbReference>
<dbReference type="Gene3D" id="3.40.630.30">
    <property type="match status" value="1"/>
</dbReference>
<dbReference type="PROSITE" id="PS51186">
    <property type="entry name" value="GNAT"/>
    <property type="match status" value="1"/>
</dbReference>
<dbReference type="GO" id="GO:0016747">
    <property type="term" value="F:acyltransferase activity, transferring groups other than amino-acyl groups"/>
    <property type="evidence" value="ECO:0007669"/>
    <property type="project" value="InterPro"/>
</dbReference>
<accession>A0A365Y0U7</accession>
<dbReference type="RefSeq" id="WP_113614473.1">
    <property type="nucleotide sequence ID" value="NZ_QFFJ01000001.1"/>
</dbReference>
<evidence type="ECO:0000256" key="2">
    <source>
        <dbReference type="ARBA" id="ARBA00023315"/>
    </source>
</evidence>
<dbReference type="EMBL" id="QFFJ01000001">
    <property type="protein sequence ID" value="RBL91871.1"/>
    <property type="molecule type" value="Genomic_DNA"/>
</dbReference>
<dbReference type="OrthoDB" id="9805924at2"/>
<evidence type="ECO:0000313" key="5">
    <source>
        <dbReference type="Proteomes" id="UP000253410"/>
    </source>
</evidence>
<keyword evidence="1 4" id="KW-0808">Transferase</keyword>
<dbReference type="SUPFAM" id="SSF55729">
    <property type="entry name" value="Acyl-CoA N-acyltransferases (Nat)"/>
    <property type="match status" value="1"/>
</dbReference>
<evidence type="ECO:0000259" key="3">
    <source>
        <dbReference type="PROSITE" id="PS51186"/>
    </source>
</evidence>
<keyword evidence="2" id="KW-0012">Acyltransferase</keyword>
<name>A0A365Y0U7_9BACT</name>
<evidence type="ECO:0000313" key="4">
    <source>
        <dbReference type="EMBL" id="RBL91871.1"/>
    </source>
</evidence>
<dbReference type="Pfam" id="PF00583">
    <property type="entry name" value="Acetyltransf_1"/>
    <property type="match status" value="1"/>
</dbReference>
<dbReference type="InterPro" id="IPR016181">
    <property type="entry name" value="Acyl_CoA_acyltransferase"/>
</dbReference>
<organism evidence="4 5">
    <name type="scientific">Chitinophaga flava</name>
    <dbReference type="NCBI Taxonomy" id="2259036"/>
    <lineage>
        <taxon>Bacteria</taxon>
        <taxon>Pseudomonadati</taxon>
        <taxon>Bacteroidota</taxon>
        <taxon>Chitinophagia</taxon>
        <taxon>Chitinophagales</taxon>
        <taxon>Chitinophagaceae</taxon>
        <taxon>Chitinophaga</taxon>
    </lineage>
</organism>
<protein>
    <submittedName>
        <fullName evidence="4">GNAT family N-acetyltransferase</fullName>
    </submittedName>
</protein>
<dbReference type="PANTHER" id="PTHR43420:SF44">
    <property type="entry name" value="ACETYLTRANSFERASE YPEA"/>
    <property type="match status" value="1"/>
</dbReference>
<keyword evidence="5" id="KW-1185">Reference proteome</keyword>